<evidence type="ECO:0000259" key="6">
    <source>
        <dbReference type="PROSITE" id="PS51462"/>
    </source>
</evidence>
<organism evidence="7 8">
    <name type="scientific">Cavenderia fasciculata</name>
    <name type="common">Slime mold</name>
    <name type="synonym">Dictyostelium fasciculatum</name>
    <dbReference type="NCBI Taxonomy" id="261658"/>
    <lineage>
        <taxon>Eukaryota</taxon>
        <taxon>Amoebozoa</taxon>
        <taxon>Evosea</taxon>
        <taxon>Eumycetozoa</taxon>
        <taxon>Dictyostelia</taxon>
        <taxon>Acytosteliales</taxon>
        <taxon>Cavenderiaceae</taxon>
        <taxon>Cavenderia</taxon>
    </lineage>
</organism>
<dbReference type="GO" id="GO:0046872">
    <property type="term" value="F:metal ion binding"/>
    <property type="evidence" value="ECO:0007669"/>
    <property type="project" value="UniProtKB-KW"/>
</dbReference>
<dbReference type="PANTHER" id="PTHR12629:SF0">
    <property type="entry name" value="DIPHOSPHOINOSITOL-POLYPHOSPHATE DIPHOSPHATASE"/>
    <property type="match status" value="1"/>
</dbReference>
<feature type="region of interest" description="Disordered" evidence="5">
    <location>
        <begin position="185"/>
        <end position="225"/>
    </location>
</feature>
<evidence type="ECO:0000256" key="5">
    <source>
        <dbReference type="SAM" id="MobiDB-lite"/>
    </source>
</evidence>
<dbReference type="PROSITE" id="PS00893">
    <property type="entry name" value="NUDIX_BOX"/>
    <property type="match status" value="1"/>
</dbReference>
<dbReference type="AlphaFoldDB" id="F4PVY4"/>
<protein>
    <recommendedName>
        <fullName evidence="6">Nudix hydrolase domain-containing protein</fullName>
    </recommendedName>
</protein>
<feature type="compositionally biased region" description="Basic and acidic residues" evidence="5">
    <location>
        <begin position="197"/>
        <end position="206"/>
    </location>
</feature>
<dbReference type="STRING" id="1054147.F4PVY4"/>
<reference evidence="8" key="1">
    <citation type="journal article" date="2011" name="Genome Res.">
        <title>Phylogeny-wide analysis of social amoeba genomes highlights ancient origins for complex intercellular communication.</title>
        <authorList>
            <person name="Heidel A.J."/>
            <person name="Lawal H.M."/>
            <person name="Felder M."/>
            <person name="Schilde C."/>
            <person name="Helps N.R."/>
            <person name="Tunggal B."/>
            <person name="Rivero F."/>
            <person name="John U."/>
            <person name="Schleicher M."/>
            <person name="Eichinger L."/>
            <person name="Platzer M."/>
            <person name="Noegel A.A."/>
            <person name="Schaap P."/>
            <person name="Gloeckner G."/>
        </authorList>
    </citation>
    <scope>NUCLEOTIDE SEQUENCE [LARGE SCALE GENOMIC DNA]</scope>
    <source>
        <strain evidence="8">SH3</strain>
    </source>
</reference>
<evidence type="ECO:0000256" key="1">
    <source>
        <dbReference type="ARBA" id="ARBA00001946"/>
    </source>
</evidence>
<evidence type="ECO:0000256" key="3">
    <source>
        <dbReference type="ARBA" id="ARBA00022801"/>
    </source>
</evidence>
<dbReference type="GO" id="GO:0005737">
    <property type="term" value="C:cytoplasm"/>
    <property type="evidence" value="ECO:0007669"/>
    <property type="project" value="TreeGrafter"/>
</dbReference>
<dbReference type="Proteomes" id="UP000007797">
    <property type="component" value="Unassembled WGS sequence"/>
</dbReference>
<dbReference type="InterPro" id="IPR015797">
    <property type="entry name" value="NUDIX_hydrolase-like_dom_sf"/>
</dbReference>
<comment type="cofactor">
    <cofactor evidence="1">
        <name>Mg(2+)</name>
        <dbReference type="ChEBI" id="CHEBI:18420"/>
    </cofactor>
</comment>
<sequence>MAKDQSGTIPIRIKKIKLQDENGDVSGRLQVCGQFQMLMITNSSTGSERVFPKGSVKKSESLKKAAKRETMEECGIKGKILNREPPIVVTDTSKGSIIHYYPMLVTKKKKEWDEMDKRQRIWVPLDQCLSQSDQLQFKPYIHQAILSLARFISTIPSCTNINVQTPMNPDEWKQTKKMVEKYLLFDPTKQQKKQQKKDKQDQEDNSNKQSSSNESGGIIVSPTTA</sequence>
<dbReference type="Pfam" id="PF00293">
    <property type="entry name" value="NUDIX"/>
    <property type="match status" value="1"/>
</dbReference>
<dbReference type="GO" id="GO:0016462">
    <property type="term" value="F:pyrophosphatase activity"/>
    <property type="evidence" value="ECO:0007669"/>
    <property type="project" value="InterPro"/>
</dbReference>
<evidence type="ECO:0000256" key="2">
    <source>
        <dbReference type="ARBA" id="ARBA00022723"/>
    </source>
</evidence>
<dbReference type="InterPro" id="IPR020084">
    <property type="entry name" value="NUDIX_hydrolase_CS"/>
</dbReference>
<dbReference type="KEGG" id="dfa:DFA_07268"/>
<feature type="compositionally biased region" description="Polar residues" evidence="5">
    <location>
        <begin position="207"/>
        <end position="225"/>
    </location>
</feature>
<dbReference type="RefSeq" id="XP_004367131.1">
    <property type="nucleotide sequence ID" value="XM_004367074.1"/>
</dbReference>
<keyword evidence="8" id="KW-1185">Reference proteome</keyword>
<keyword evidence="2" id="KW-0479">Metal-binding</keyword>
<dbReference type="GeneID" id="14871839"/>
<keyword evidence="3" id="KW-0378">Hydrolase</keyword>
<dbReference type="InterPro" id="IPR047198">
    <property type="entry name" value="DDP-like_NUDIX"/>
</dbReference>
<keyword evidence="4" id="KW-0460">Magnesium</keyword>
<dbReference type="SUPFAM" id="SSF55811">
    <property type="entry name" value="Nudix"/>
    <property type="match status" value="1"/>
</dbReference>
<evidence type="ECO:0000256" key="4">
    <source>
        <dbReference type="ARBA" id="ARBA00022842"/>
    </source>
</evidence>
<dbReference type="OrthoDB" id="2011998at2759"/>
<evidence type="ECO:0000313" key="8">
    <source>
        <dbReference type="Proteomes" id="UP000007797"/>
    </source>
</evidence>
<dbReference type="CDD" id="cd04666">
    <property type="entry name" value="NUDIX_DIPP2_like_Nudt4"/>
    <property type="match status" value="1"/>
</dbReference>
<dbReference type="GO" id="GO:0005634">
    <property type="term" value="C:nucleus"/>
    <property type="evidence" value="ECO:0007669"/>
    <property type="project" value="TreeGrafter"/>
</dbReference>
<dbReference type="PROSITE" id="PS51462">
    <property type="entry name" value="NUDIX"/>
    <property type="match status" value="1"/>
</dbReference>
<dbReference type="InterPro" id="IPR000086">
    <property type="entry name" value="NUDIX_hydrolase_dom"/>
</dbReference>
<feature type="domain" description="Nudix hydrolase" evidence="6">
    <location>
        <begin position="21"/>
        <end position="145"/>
    </location>
</feature>
<dbReference type="Gene3D" id="3.90.79.10">
    <property type="entry name" value="Nucleoside Triphosphate Pyrophosphohydrolase"/>
    <property type="match status" value="1"/>
</dbReference>
<dbReference type="PANTHER" id="PTHR12629">
    <property type="entry name" value="DIPHOSPHOINOSITOL POLYPHOSPHATE PHOSPHOHYDROLASE"/>
    <property type="match status" value="1"/>
</dbReference>
<proteinExistence type="predicted"/>
<gene>
    <name evidence="7" type="ORF">DFA_07268</name>
</gene>
<dbReference type="EMBL" id="GL883013">
    <property type="protein sequence ID" value="EGG20148.1"/>
    <property type="molecule type" value="Genomic_DNA"/>
</dbReference>
<name>F4PVY4_CACFS</name>
<accession>F4PVY4</accession>
<evidence type="ECO:0000313" key="7">
    <source>
        <dbReference type="EMBL" id="EGG20148.1"/>
    </source>
</evidence>